<dbReference type="Pfam" id="PF02272">
    <property type="entry name" value="DHHA1"/>
    <property type="match status" value="1"/>
</dbReference>
<sequence>MKSIYDQIKDLVILSKTILIAGHIDPDGDTLGSMVALKIILEKLGKSAEMFSQDGVPENYLFLPRSAEIKKAPLLKEYDLLITVDASDLTRVGDLKVKAKKIINIDHHADNSNFGDINCVELLSSVAEQIYKLAKEFNVEITEEIAQGLYVSIITDTGNFRYSNTLPSTFHTVCALVGSGVIPWQIASNVYDNRTIPSMKVLAYALEKIKTAKNGRLIWSTVSLSAIKKKKANHEDLISVIDYLRSVKGIEIAVFIREEEKNKIKVNFRSRGRANVSKIARELGGGGHIQAAGTTLKMPIAKAEKKVIKTVLKYL</sequence>
<dbReference type="PANTHER" id="PTHR47618:SF1">
    <property type="entry name" value="BIFUNCTIONAL OLIGORIBONUCLEASE AND PAP PHOSPHATASE NRNA"/>
    <property type="match status" value="1"/>
</dbReference>
<dbReference type="SUPFAM" id="SSF64182">
    <property type="entry name" value="DHH phosphoesterases"/>
    <property type="match status" value="1"/>
</dbReference>
<proteinExistence type="predicted"/>
<evidence type="ECO:0000313" key="4">
    <source>
        <dbReference type="Proteomes" id="UP000179242"/>
    </source>
</evidence>
<accession>A0A1F4U876</accession>
<dbReference type="Gene3D" id="3.10.310.30">
    <property type="match status" value="1"/>
</dbReference>
<dbReference type="EMBL" id="MEUJ01000001">
    <property type="protein sequence ID" value="OGC41156.1"/>
    <property type="molecule type" value="Genomic_DNA"/>
</dbReference>
<dbReference type="GO" id="GO:0003676">
    <property type="term" value="F:nucleic acid binding"/>
    <property type="evidence" value="ECO:0007669"/>
    <property type="project" value="InterPro"/>
</dbReference>
<dbReference type="InterPro" id="IPR051319">
    <property type="entry name" value="Oligoribo/pAp-PDE_c-di-AMP_PDE"/>
</dbReference>
<dbReference type="InterPro" id="IPR001667">
    <property type="entry name" value="DDH_dom"/>
</dbReference>
<comment type="caution">
    <text evidence="3">The sequence shown here is derived from an EMBL/GenBank/DDBJ whole genome shotgun (WGS) entry which is preliminary data.</text>
</comment>
<name>A0A1F4U876_UNCSA</name>
<dbReference type="Proteomes" id="UP000179242">
    <property type="component" value="Unassembled WGS sequence"/>
</dbReference>
<evidence type="ECO:0000259" key="2">
    <source>
        <dbReference type="Pfam" id="PF02272"/>
    </source>
</evidence>
<feature type="domain" description="DHHA1" evidence="2">
    <location>
        <begin position="227"/>
        <end position="312"/>
    </location>
</feature>
<evidence type="ECO:0008006" key="5">
    <source>
        <dbReference type="Google" id="ProtNLM"/>
    </source>
</evidence>
<dbReference type="PANTHER" id="PTHR47618">
    <property type="entry name" value="BIFUNCTIONAL OLIGORIBONUCLEASE AND PAP PHOSPHATASE NRNA"/>
    <property type="match status" value="1"/>
</dbReference>
<dbReference type="InterPro" id="IPR003156">
    <property type="entry name" value="DHHA1_dom"/>
</dbReference>
<dbReference type="Gene3D" id="3.90.1640.10">
    <property type="entry name" value="inorganic pyrophosphatase (n-terminal core)"/>
    <property type="match status" value="1"/>
</dbReference>
<gene>
    <name evidence="3" type="ORF">A2438_07450</name>
</gene>
<dbReference type="InterPro" id="IPR038763">
    <property type="entry name" value="DHH_sf"/>
</dbReference>
<reference evidence="3 4" key="1">
    <citation type="journal article" date="2016" name="Nat. Commun.">
        <title>Thousands of microbial genomes shed light on interconnected biogeochemical processes in an aquifer system.</title>
        <authorList>
            <person name="Anantharaman K."/>
            <person name="Brown C.T."/>
            <person name="Hug L.A."/>
            <person name="Sharon I."/>
            <person name="Castelle C.J."/>
            <person name="Probst A.J."/>
            <person name="Thomas B.C."/>
            <person name="Singh A."/>
            <person name="Wilkins M.J."/>
            <person name="Karaoz U."/>
            <person name="Brodie E.L."/>
            <person name="Williams K.H."/>
            <person name="Hubbard S.S."/>
            <person name="Banfield J.F."/>
        </authorList>
    </citation>
    <scope>NUCLEOTIDE SEQUENCE [LARGE SCALE GENOMIC DNA]</scope>
</reference>
<dbReference type="AlphaFoldDB" id="A0A1F4U876"/>
<feature type="domain" description="DDH" evidence="1">
    <location>
        <begin position="18"/>
        <end position="153"/>
    </location>
</feature>
<evidence type="ECO:0000313" key="3">
    <source>
        <dbReference type="EMBL" id="OGC41156.1"/>
    </source>
</evidence>
<organism evidence="3 4">
    <name type="scientific">candidate division WOR-1 bacterium RIFOXYC2_FULL_46_14</name>
    <dbReference type="NCBI Taxonomy" id="1802587"/>
    <lineage>
        <taxon>Bacteria</taxon>
        <taxon>Bacillati</taxon>
        <taxon>Saganbacteria</taxon>
    </lineage>
</organism>
<protein>
    <recommendedName>
        <fullName evidence="5">DDH domain-containing protein</fullName>
    </recommendedName>
</protein>
<evidence type="ECO:0000259" key="1">
    <source>
        <dbReference type="Pfam" id="PF01368"/>
    </source>
</evidence>
<dbReference type="Pfam" id="PF01368">
    <property type="entry name" value="DHH"/>
    <property type="match status" value="1"/>
</dbReference>